<sequence>MTRRIALRMPLRRILAASVLALIAGALAIQVQAPPVTSPSNAVSSSPTAPSIPPQARIPASDAPGGELGVLTLNVGGIEAKRGVPWETRAQRIAAWSNRNGIAPDIIALQEVHGWLWPFGFANCGRGFGVQAGDYDQIDILLKALRDGTGVTYRVAYLTGNEASFSFAGTCITYRSQAVLYHPGRLANLTARAGDGRPHNDIDGLDGVPHLRRSLPLCSRRTNLMPLETLLDGASQTDKCGRPTPSGPAWAVLRAGTVKATFVRLALTTDPSRSIDVFNAHPGLEHEDLDGLAIKRLIDKVERPYSSSSLYYPPLLVGDLNDLNIGRDFPAFVTAHAPPQNDVEVIGIGNEESFPAQYRARVAKRAVLPDLPPGVLCRRESVDLLVSDHCGVFARFEWDGPDAGVLRGVFVDGPTRVPANSKYRLVAVPSGGNPLMSVRWQPGDATSPQLNARAGDSNTIQTWTVSVTDPFIARTVSKSISVIAESTCQPSCKASQASCLSCRGSSCPLPRECAAEYLRCVAGCRSSARNIRSANATCSIGGRLYPA</sequence>
<evidence type="ECO:0000313" key="4">
    <source>
        <dbReference type="Proteomes" id="UP000598146"/>
    </source>
</evidence>
<protein>
    <recommendedName>
        <fullName evidence="5">Endonuclease/exonuclease/phosphatase domain-containing protein</fullName>
    </recommendedName>
</protein>
<feature type="signal peptide" evidence="2">
    <location>
        <begin position="1"/>
        <end position="28"/>
    </location>
</feature>
<reference evidence="3" key="1">
    <citation type="submission" date="2020-11" db="EMBL/GenBank/DDBJ databases">
        <title>Isolation and identification of active actinomycetes.</title>
        <authorList>
            <person name="Sun X."/>
        </authorList>
    </citation>
    <scope>NUCLEOTIDE SEQUENCE</scope>
    <source>
        <strain evidence="3">NEAU-A11</strain>
    </source>
</reference>
<evidence type="ECO:0008006" key="5">
    <source>
        <dbReference type="Google" id="ProtNLM"/>
    </source>
</evidence>
<organism evidence="3 4">
    <name type="scientific">Actinoplanes aureus</name>
    <dbReference type="NCBI Taxonomy" id="2792083"/>
    <lineage>
        <taxon>Bacteria</taxon>
        <taxon>Bacillati</taxon>
        <taxon>Actinomycetota</taxon>
        <taxon>Actinomycetes</taxon>
        <taxon>Micromonosporales</taxon>
        <taxon>Micromonosporaceae</taxon>
        <taxon>Actinoplanes</taxon>
    </lineage>
</organism>
<keyword evidence="4" id="KW-1185">Reference proteome</keyword>
<feature type="chain" id="PRO_5038822099" description="Endonuclease/exonuclease/phosphatase domain-containing protein" evidence="2">
    <location>
        <begin position="29"/>
        <end position="547"/>
    </location>
</feature>
<dbReference type="RefSeq" id="WP_196420578.1">
    <property type="nucleotide sequence ID" value="NZ_JADQTO010000045.1"/>
</dbReference>
<evidence type="ECO:0000256" key="1">
    <source>
        <dbReference type="SAM" id="MobiDB-lite"/>
    </source>
</evidence>
<evidence type="ECO:0000313" key="3">
    <source>
        <dbReference type="EMBL" id="MBG0568808.1"/>
    </source>
</evidence>
<dbReference type="AlphaFoldDB" id="A0A931CK40"/>
<evidence type="ECO:0000256" key="2">
    <source>
        <dbReference type="SAM" id="SignalP"/>
    </source>
</evidence>
<dbReference type="SUPFAM" id="SSF56219">
    <property type="entry name" value="DNase I-like"/>
    <property type="match status" value="1"/>
</dbReference>
<accession>A0A931CK40</accession>
<dbReference type="EMBL" id="JADQTO010000045">
    <property type="protein sequence ID" value="MBG0568808.1"/>
    <property type="molecule type" value="Genomic_DNA"/>
</dbReference>
<dbReference type="Gene3D" id="3.60.10.10">
    <property type="entry name" value="Endonuclease/exonuclease/phosphatase"/>
    <property type="match status" value="1"/>
</dbReference>
<dbReference type="InterPro" id="IPR036691">
    <property type="entry name" value="Endo/exonu/phosph_ase_sf"/>
</dbReference>
<feature type="region of interest" description="Disordered" evidence="1">
    <location>
        <begin position="38"/>
        <end position="63"/>
    </location>
</feature>
<dbReference type="Proteomes" id="UP000598146">
    <property type="component" value="Unassembled WGS sequence"/>
</dbReference>
<proteinExistence type="predicted"/>
<comment type="caution">
    <text evidence="3">The sequence shown here is derived from an EMBL/GenBank/DDBJ whole genome shotgun (WGS) entry which is preliminary data.</text>
</comment>
<feature type="compositionally biased region" description="Polar residues" evidence="1">
    <location>
        <begin position="38"/>
        <end position="49"/>
    </location>
</feature>
<gene>
    <name evidence="3" type="ORF">I4J89_46090</name>
</gene>
<name>A0A931CK40_9ACTN</name>
<keyword evidence="2" id="KW-0732">Signal</keyword>